<evidence type="ECO:0000256" key="1">
    <source>
        <dbReference type="ARBA" id="ARBA00007150"/>
    </source>
</evidence>
<protein>
    <recommendedName>
        <fullName evidence="7">Phosphatidylglycerol--prolipoprotein diacylglyceryl transferase</fullName>
        <ecNumber evidence="7">2.5.1.145</ecNumber>
    </recommendedName>
</protein>
<dbReference type="GO" id="GO:0005886">
    <property type="term" value="C:plasma membrane"/>
    <property type="evidence" value="ECO:0007669"/>
    <property type="project" value="UniProtKB-SubCell"/>
</dbReference>
<dbReference type="HAMAP" id="MF_01147">
    <property type="entry name" value="Lgt"/>
    <property type="match status" value="1"/>
</dbReference>
<dbReference type="EMBL" id="CP036526">
    <property type="protein sequence ID" value="QDT10125.1"/>
    <property type="molecule type" value="Genomic_DNA"/>
</dbReference>
<gene>
    <name evidence="7 8" type="primary">lgt</name>
    <name evidence="8" type="ORF">K239x_20800</name>
</gene>
<sequence length="435" mass="46486">MRRTLLLIPHEIAGLPVFGFGWILGAIIVAAIARVVFAKKTGQNVGQLVANEGIMWAIAAAAVAFVLPAVELTNVMDEPVGMAIRGYGVMLLTAVVAAVGLAAVRAKNRGIDPEVIYSLAPWVFVGGIAGARIFYLIQYHDRFIWDSPVAYLKNLFAFTEGGLVVYGSFIGGFLAGSLFIARNKLPLLRLGDAIVPCMFLGVCLGRIGCFMNGCCYGGRCEPNWNSVRFPAGSAVYNEQLISGELLGMKVNQKKHLVTSVDPSSLADQKGISKGDELSEITFAPAPTIEGMADLPREDVLPGVIARVNLTDEHYWPPAELPDRALPVQAAQLISSGSSLVLCGLLCGLSLWIRREGAIMMIGLGSYAGLRFVLEMVRVDEAGQFGTALSISQWVSVFVGSAAIIGLIWVIRRELPASVSSENRPASGEPHDEVSA</sequence>
<evidence type="ECO:0000256" key="4">
    <source>
        <dbReference type="ARBA" id="ARBA00022692"/>
    </source>
</evidence>
<feature type="transmembrane region" description="Helical" evidence="7">
    <location>
        <begin position="358"/>
        <end position="378"/>
    </location>
</feature>
<feature type="transmembrane region" description="Helical" evidence="7">
    <location>
        <begin position="332"/>
        <end position="351"/>
    </location>
</feature>
<comment type="catalytic activity">
    <reaction evidence="7">
        <text>L-cysteinyl-[prolipoprotein] + a 1,2-diacyl-sn-glycero-3-phospho-(1'-sn-glycerol) = an S-1,2-diacyl-sn-glyceryl-L-cysteinyl-[prolipoprotein] + sn-glycerol 1-phosphate + H(+)</text>
        <dbReference type="Rhea" id="RHEA:56712"/>
        <dbReference type="Rhea" id="RHEA-COMP:14679"/>
        <dbReference type="Rhea" id="RHEA-COMP:14680"/>
        <dbReference type="ChEBI" id="CHEBI:15378"/>
        <dbReference type="ChEBI" id="CHEBI:29950"/>
        <dbReference type="ChEBI" id="CHEBI:57685"/>
        <dbReference type="ChEBI" id="CHEBI:64716"/>
        <dbReference type="ChEBI" id="CHEBI:140658"/>
        <dbReference type="EC" id="2.5.1.145"/>
    </reaction>
</comment>
<keyword evidence="4 7" id="KW-0812">Transmembrane</keyword>
<comment type="function">
    <text evidence="7">Catalyzes the transfer of the diacylglyceryl group from phosphatidylglycerol to the sulfhydryl group of the N-terminal cysteine of a prolipoprotein, the first step in the formation of mature lipoproteins.</text>
</comment>
<feature type="binding site" evidence="7">
    <location>
        <position position="206"/>
    </location>
    <ligand>
        <name>a 1,2-diacyl-sn-glycero-3-phospho-(1'-sn-glycerol)</name>
        <dbReference type="ChEBI" id="CHEBI:64716"/>
    </ligand>
</feature>
<dbReference type="PANTHER" id="PTHR30589">
    <property type="entry name" value="PROLIPOPROTEIN DIACYLGLYCERYL TRANSFERASE"/>
    <property type="match status" value="1"/>
</dbReference>
<keyword evidence="6 7" id="KW-0472">Membrane</keyword>
<dbReference type="InterPro" id="IPR001640">
    <property type="entry name" value="Lgt"/>
</dbReference>
<keyword evidence="2 7" id="KW-1003">Cell membrane</keyword>
<evidence type="ECO:0000313" key="8">
    <source>
        <dbReference type="EMBL" id="QDT10125.1"/>
    </source>
</evidence>
<comment type="similarity">
    <text evidence="1 7">Belongs to the Lgt family.</text>
</comment>
<keyword evidence="5 7" id="KW-1133">Transmembrane helix</keyword>
<organism evidence="8 9">
    <name type="scientific">Stieleria marina</name>
    <dbReference type="NCBI Taxonomy" id="1930275"/>
    <lineage>
        <taxon>Bacteria</taxon>
        <taxon>Pseudomonadati</taxon>
        <taxon>Planctomycetota</taxon>
        <taxon>Planctomycetia</taxon>
        <taxon>Pirellulales</taxon>
        <taxon>Pirellulaceae</taxon>
        <taxon>Stieleria</taxon>
    </lineage>
</organism>
<name>A0A517NSN9_9BACT</name>
<feature type="transmembrane region" description="Helical" evidence="7">
    <location>
        <begin position="390"/>
        <end position="410"/>
    </location>
</feature>
<evidence type="ECO:0000256" key="7">
    <source>
        <dbReference type="HAMAP-Rule" id="MF_01147"/>
    </source>
</evidence>
<comment type="pathway">
    <text evidence="7">Protein modification; lipoprotein biosynthesis (diacylglyceryl transfer).</text>
</comment>
<keyword evidence="8" id="KW-0328">Glycosyltransferase</keyword>
<dbReference type="Pfam" id="PF01790">
    <property type="entry name" value="LGT"/>
    <property type="match status" value="1"/>
</dbReference>
<dbReference type="PANTHER" id="PTHR30589:SF0">
    <property type="entry name" value="PHOSPHATIDYLGLYCEROL--PROLIPOPROTEIN DIACYLGLYCERYL TRANSFERASE"/>
    <property type="match status" value="1"/>
</dbReference>
<feature type="transmembrane region" description="Helical" evidence="7">
    <location>
        <begin position="116"/>
        <end position="135"/>
    </location>
</feature>
<feature type="transmembrane region" description="Helical" evidence="7">
    <location>
        <begin position="82"/>
        <end position="104"/>
    </location>
</feature>
<dbReference type="GO" id="GO:0042158">
    <property type="term" value="P:lipoprotein biosynthetic process"/>
    <property type="evidence" value="ECO:0007669"/>
    <property type="project" value="UniProtKB-UniRule"/>
</dbReference>
<dbReference type="OrthoDB" id="871140at2"/>
<keyword evidence="9" id="KW-1185">Reference proteome</keyword>
<proteinExistence type="inferred from homology"/>
<comment type="subcellular location">
    <subcellularLocation>
        <location evidence="7">Cell membrane</location>
        <topology evidence="7">Multi-pass membrane protein</topology>
    </subcellularLocation>
</comment>
<evidence type="ECO:0000256" key="6">
    <source>
        <dbReference type="ARBA" id="ARBA00023136"/>
    </source>
</evidence>
<dbReference type="RefSeq" id="WP_145417655.1">
    <property type="nucleotide sequence ID" value="NZ_CP036526.1"/>
</dbReference>
<feature type="transmembrane region" description="Helical" evidence="7">
    <location>
        <begin position="193"/>
        <end position="213"/>
    </location>
</feature>
<accession>A0A517NSN9</accession>
<feature type="transmembrane region" description="Helical" evidence="7">
    <location>
        <begin position="49"/>
        <end position="70"/>
    </location>
</feature>
<evidence type="ECO:0000256" key="5">
    <source>
        <dbReference type="ARBA" id="ARBA00022989"/>
    </source>
</evidence>
<evidence type="ECO:0000256" key="3">
    <source>
        <dbReference type="ARBA" id="ARBA00022679"/>
    </source>
</evidence>
<reference evidence="8 9" key="1">
    <citation type="submission" date="2019-02" db="EMBL/GenBank/DDBJ databases">
        <title>Deep-cultivation of Planctomycetes and their phenomic and genomic characterization uncovers novel biology.</title>
        <authorList>
            <person name="Wiegand S."/>
            <person name="Jogler M."/>
            <person name="Boedeker C."/>
            <person name="Pinto D."/>
            <person name="Vollmers J."/>
            <person name="Rivas-Marin E."/>
            <person name="Kohn T."/>
            <person name="Peeters S.H."/>
            <person name="Heuer A."/>
            <person name="Rast P."/>
            <person name="Oberbeckmann S."/>
            <person name="Bunk B."/>
            <person name="Jeske O."/>
            <person name="Meyerdierks A."/>
            <person name="Storesund J.E."/>
            <person name="Kallscheuer N."/>
            <person name="Luecker S."/>
            <person name="Lage O.M."/>
            <person name="Pohl T."/>
            <person name="Merkel B.J."/>
            <person name="Hornburger P."/>
            <person name="Mueller R.-W."/>
            <person name="Bruemmer F."/>
            <person name="Labrenz M."/>
            <person name="Spormann A.M."/>
            <person name="Op den Camp H."/>
            <person name="Overmann J."/>
            <person name="Amann R."/>
            <person name="Jetten M.S.M."/>
            <person name="Mascher T."/>
            <person name="Medema M.H."/>
            <person name="Devos D.P."/>
            <person name="Kaster A.-K."/>
            <person name="Ovreas L."/>
            <person name="Rohde M."/>
            <person name="Galperin M.Y."/>
            <person name="Jogler C."/>
        </authorList>
    </citation>
    <scope>NUCLEOTIDE SEQUENCE [LARGE SCALE GENOMIC DNA]</scope>
    <source>
        <strain evidence="8 9">K23_9</strain>
    </source>
</reference>
<dbReference type="GO" id="GO:0008961">
    <property type="term" value="F:phosphatidylglycerol-prolipoprotein diacylglyceryl transferase activity"/>
    <property type="evidence" value="ECO:0007669"/>
    <property type="project" value="UniProtKB-UniRule"/>
</dbReference>
<keyword evidence="8" id="KW-0449">Lipoprotein</keyword>
<feature type="transmembrane region" description="Helical" evidence="7">
    <location>
        <begin position="155"/>
        <end position="181"/>
    </location>
</feature>
<dbReference type="Proteomes" id="UP000319817">
    <property type="component" value="Chromosome"/>
</dbReference>
<dbReference type="AlphaFoldDB" id="A0A517NSN9"/>
<dbReference type="UniPathway" id="UPA00664"/>
<dbReference type="EC" id="2.5.1.145" evidence="7"/>
<evidence type="ECO:0000313" key="9">
    <source>
        <dbReference type="Proteomes" id="UP000319817"/>
    </source>
</evidence>
<feature type="transmembrane region" description="Helical" evidence="7">
    <location>
        <begin position="12"/>
        <end position="37"/>
    </location>
</feature>
<evidence type="ECO:0000256" key="2">
    <source>
        <dbReference type="ARBA" id="ARBA00022475"/>
    </source>
</evidence>
<keyword evidence="3 7" id="KW-0808">Transferase</keyword>